<gene>
    <name evidence="7" type="primary">msrA_1</name>
    <name evidence="5" type="synonym">msrA</name>
    <name evidence="8" type="ORF">DFR61_1275</name>
    <name evidence="7" type="ORF">NCTC10597_01151</name>
</gene>
<evidence type="ECO:0000313" key="10">
    <source>
        <dbReference type="Proteomes" id="UP000294641"/>
    </source>
</evidence>
<dbReference type="SUPFAM" id="SSF55068">
    <property type="entry name" value="Peptide methionine sulfoxide reductase"/>
    <property type="match status" value="1"/>
</dbReference>
<dbReference type="AlphaFoldDB" id="A0A2U3AB73"/>
<accession>A0A2U3AB73</accession>
<organism evidence="7 9">
    <name type="scientific">Kurthia zopfii</name>
    <dbReference type="NCBI Taxonomy" id="1650"/>
    <lineage>
        <taxon>Bacteria</taxon>
        <taxon>Bacillati</taxon>
        <taxon>Bacillota</taxon>
        <taxon>Bacilli</taxon>
        <taxon>Bacillales</taxon>
        <taxon>Caryophanaceae</taxon>
        <taxon>Kurthia</taxon>
    </lineage>
</organism>
<comment type="caution">
    <text evidence="7">The sequence shown here is derived from an EMBL/GenBank/DDBJ whole genome shotgun (WGS) entry which is preliminary data.</text>
</comment>
<dbReference type="PANTHER" id="PTHR43774:SF1">
    <property type="entry name" value="PEPTIDE METHIONINE SULFOXIDE REDUCTASE MSRA 2"/>
    <property type="match status" value="1"/>
</dbReference>
<dbReference type="Gene3D" id="3.30.1060.10">
    <property type="entry name" value="Peptide methionine sulphoxide reductase MsrA"/>
    <property type="match status" value="1"/>
</dbReference>
<comment type="similarity">
    <text evidence="1 5">Belongs to the MsrA Met sulfoxide reductase family.</text>
</comment>
<evidence type="ECO:0000256" key="3">
    <source>
        <dbReference type="ARBA" id="ARBA00047806"/>
    </source>
</evidence>
<dbReference type="NCBIfam" id="TIGR00401">
    <property type="entry name" value="msrA"/>
    <property type="match status" value="1"/>
</dbReference>
<dbReference type="RefSeq" id="WP_109350199.1">
    <property type="nucleotide sequence ID" value="NZ_BJUE01000021.1"/>
</dbReference>
<protein>
    <recommendedName>
        <fullName evidence="5">Peptide methionine sulfoxide reductase MsrA</fullName>
        <shortName evidence="5">Protein-methionine-S-oxide reductase</shortName>
        <ecNumber evidence="5">1.8.4.11</ecNumber>
    </recommendedName>
    <alternativeName>
        <fullName evidence="5">Peptide-methionine (S)-S-oxide reductase</fullName>
        <shortName evidence="5">Peptide Met(O) reductase</shortName>
    </alternativeName>
</protein>
<name>A0A2U3AB73_9BACL</name>
<dbReference type="EMBL" id="UGNP01000001">
    <property type="protein sequence ID" value="STX09476.1"/>
    <property type="molecule type" value="Genomic_DNA"/>
</dbReference>
<dbReference type="Pfam" id="PF01625">
    <property type="entry name" value="PMSR"/>
    <property type="match status" value="1"/>
</dbReference>
<dbReference type="InterPro" id="IPR036509">
    <property type="entry name" value="Met_Sox_Rdtase_MsrA_sf"/>
</dbReference>
<comment type="catalytic activity">
    <reaction evidence="3 5">
        <text>L-methionyl-[protein] + [thioredoxin]-disulfide + H2O = L-methionyl-(S)-S-oxide-[protein] + [thioredoxin]-dithiol</text>
        <dbReference type="Rhea" id="RHEA:14217"/>
        <dbReference type="Rhea" id="RHEA-COMP:10698"/>
        <dbReference type="Rhea" id="RHEA-COMP:10700"/>
        <dbReference type="Rhea" id="RHEA-COMP:12313"/>
        <dbReference type="Rhea" id="RHEA-COMP:12315"/>
        <dbReference type="ChEBI" id="CHEBI:15377"/>
        <dbReference type="ChEBI" id="CHEBI:16044"/>
        <dbReference type="ChEBI" id="CHEBI:29950"/>
        <dbReference type="ChEBI" id="CHEBI:44120"/>
        <dbReference type="ChEBI" id="CHEBI:50058"/>
        <dbReference type="EC" id="1.8.4.11"/>
    </reaction>
</comment>
<evidence type="ECO:0000313" key="7">
    <source>
        <dbReference type="EMBL" id="STX09476.1"/>
    </source>
</evidence>
<dbReference type="HAMAP" id="MF_01401">
    <property type="entry name" value="MsrA"/>
    <property type="match status" value="1"/>
</dbReference>
<feature type="domain" description="Peptide methionine sulphoxide reductase MsrA" evidence="6">
    <location>
        <begin position="5"/>
        <end position="156"/>
    </location>
</feature>
<dbReference type="Proteomes" id="UP000294641">
    <property type="component" value="Unassembled WGS sequence"/>
</dbReference>
<proteinExistence type="inferred from homology"/>
<comment type="catalytic activity">
    <reaction evidence="4 5">
        <text>[thioredoxin]-disulfide + L-methionine + H2O = L-methionine (S)-S-oxide + [thioredoxin]-dithiol</text>
        <dbReference type="Rhea" id="RHEA:19993"/>
        <dbReference type="Rhea" id="RHEA-COMP:10698"/>
        <dbReference type="Rhea" id="RHEA-COMP:10700"/>
        <dbReference type="ChEBI" id="CHEBI:15377"/>
        <dbReference type="ChEBI" id="CHEBI:29950"/>
        <dbReference type="ChEBI" id="CHEBI:50058"/>
        <dbReference type="ChEBI" id="CHEBI:57844"/>
        <dbReference type="ChEBI" id="CHEBI:58772"/>
        <dbReference type="EC" id="1.8.4.11"/>
    </reaction>
</comment>
<evidence type="ECO:0000313" key="8">
    <source>
        <dbReference type="EMBL" id="TDR36006.1"/>
    </source>
</evidence>
<dbReference type="Proteomes" id="UP000254330">
    <property type="component" value="Unassembled WGS sequence"/>
</dbReference>
<dbReference type="PANTHER" id="PTHR43774">
    <property type="entry name" value="PEPTIDE METHIONINE SULFOXIDE REDUCTASE"/>
    <property type="match status" value="1"/>
</dbReference>
<reference evidence="7 9" key="1">
    <citation type="submission" date="2018-06" db="EMBL/GenBank/DDBJ databases">
        <authorList>
            <consortium name="Pathogen Informatics"/>
            <person name="Doyle S."/>
        </authorList>
    </citation>
    <scope>NUCLEOTIDE SEQUENCE [LARGE SCALE GENOMIC DNA]</scope>
    <source>
        <strain evidence="7 9">NCTC10597</strain>
    </source>
</reference>
<dbReference type="InterPro" id="IPR002569">
    <property type="entry name" value="Met_Sox_Rdtase_MsrA_dom"/>
</dbReference>
<keyword evidence="2 5" id="KW-0560">Oxidoreductase</keyword>
<evidence type="ECO:0000256" key="2">
    <source>
        <dbReference type="ARBA" id="ARBA00023002"/>
    </source>
</evidence>
<sequence>MATEKAMFAGGCFWCLVKPFDKEEGIIKVLSGYSGGDKPNPTYEEVCLDLTGHYEVVEIEYDPEIYPYEKILDKFWRIIDPTDEGGQFFDRGSSYRTAIFYNSDEQKRQAEKSKADLQASGKFNKNIVTPIIAAKEFYIAEEYHQYYYRKNPVHYERYALGSGRADFQVKHWGNRDGK</sequence>
<comment type="function">
    <text evidence="5">Has an important function as a repair enzyme for proteins that have been inactivated by oxidation. Catalyzes the reversible oxidation-reduction of methionine sulfoxide in proteins to methionine.</text>
</comment>
<evidence type="ECO:0000256" key="1">
    <source>
        <dbReference type="ARBA" id="ARBA00005591"/>
    </source>
</evidence>
<reference evidence="8 10" key="2">
    <citation type="submission" date="2019-03" db="EMBL/GenBank/DDBJ databases">
        <title>Genomic Encyclopedia of Type Strains, Phase IV (KMG-IV): sequencing the most valuable type-strain genomes for metagenomic binning, comparative biology and taxonomic classification.</title>
        <authorList>
            <person name="Goeker M."/>
        </authorList>
    </citation>
    <scope>NUCLEOTIDE SEQUENCE [LARGE SCALE GENOMIC DNA]</scope>
    <source>
        <strain evidence="8 10">DSM 20580</strain>
    </source>
</reference>
<keyword evidence="10" id="KW-1185">Reference proteome</keyword>
<evidence type="ECO:0000313" key="9">
    <source>
        <dbReference type="Proteomes" id="UP000254330"/>
    </source>
</evidence>
<feature type="active site" evidence="5">
    <location>
        <position position="12"/>
    </location>
</feature>
<dbReference type="EMBL" id="SNZG01000027">
    <property type="protein sequence ID" value="TDR36006.1"/>
    <property type="molecule type" value="Genomic_DNA"/>
</dbReference>
<dbReference type="EC" id="1.8.4.11" evidence="5"/>
<dbReference type="GO" id="GO:0008113">
    <property type="term" value="F:peptide-methionine (S)-S-oxide reductase activity"/>
    <property type="evidence" value="ECO:0007669"/>
    <property type="project" value="UniProtKB-UniRule"/>
</dbReference>
<evidence type="ECO:0000256" key="4">
    <source>
        <dbReference type="ARBA" id="ARBA00048782"/>
    </source>
</evidence>
<evidence type="ECO:0000256" key="5">
    <source>
        <dbReference type="HAMAP-Rule" id="MF_01401"/>
    </source>
</evidence>
<evidence type="ECO:0000259" key="6">
    <source>
        <dbReference type="Pfam" id="PF01625"/>
    </source>
</evidence>
<dbReference type="OrthoDB" id="4174719at2"/>